<sequence length="225" mass="24943">MKIINVAIDGPSGAGKSTLARLAAKKFGFIYIDTGAMYRASALKMLNLKIDIKNDIPSVIKAIADTKIEISHIDGNQHIYLDGADVTNLIRTPEVSMGASNIAVIKEVRLKLVDLQREIAKNHSCIMDGRDIGTYVLPDADIKIFLTASAEKRAKRRFDELLEKGENVTFDEVLCDMKKRDKNDEERAFAPLKPAGDSILADTSELNLAESERLIENIISERLEK</sequence>
<evidence type="ECO:0000313" key="10">
    <source>
        <dbReference type="EMBL" id="MBC8596572.1"/>
    </source>
</evidence>
<dbReference type="NCBIfam" id="TIGR00017">
    <property type="entry name" value="cmk"/>
    <property type="match status" value="1"/>
</dbReference>
<comment type="similarity">
    <text evidence="1 8">Belongs to the cytidylate kinase family. Type 1 subfamily.</text>
</comment>
<keyword evidence="4 8" id="KW-0418">Kinase</keyword>
<protein>
    <recommendedName>
        <fullName evidence="8">Cytidylate kinase</fullName>
        <shortName evidence="8">CK</shortName>
        <ecNumber evidence="8">2.7.4.25</ecNumber>
    </recommendedName>
    <alternativeName>
        <fullName evidence="8">Cytidine monophosphate kinase</fullName>
        <shortName evidence="8">CMP kinase</shortName>
    </alternativeName>
</protein>
<keyword evidence="5 8" id="KW-0067">ATP-binding</keyword>
<evidence type="ECO:0000256" key="6">
    <source>
        <dbReference type="ARBA" id="ARBA00047615"/>
    </source>
</evidence>
<dbReference type="EMBL" id="JACRTE010000006">
    <property type="protein sequence ID" value="MBC8596572.1"/>
    <property type="molecule type" value="Genomic_DNA"/>
</dbReference>
<evidence type="ECO:0000256" key="3">
    <source>
        <dbReference type="ARBA" id="ARBA00022741"/>
    </source>
</evidence>
<dbReference type="CDD" id="cd02020">
    <property type="entry name" value="CMPK"/>
    <property type="match status" value="1"/>
</dbReference>
<evidence type="ECO:0000256" key="5">
    <source>
        <dbReference type="ARBA" id="ARBA00022840"/>
    </source>
</evidence>
<dbReference type="AlphaFoldDB" id="A0A926FD73"/>
<evidence type="ECO:0000256" key="4">
    <source>
        <dbReference type="ARBA" id="ARBA00022777"/>
    </source>
</evidence>
<dbReference type="PANTHER" id="PTHR21299:SF2">
    <property type="entry name" value="CYTIDYLATE KINASE"/>
    <property type="match status" value="1"/>
</dbReference>
<keyword evidence="8" id="KW-0963">Cytoplasm</keyword>
<organism evidence="10 11">
    <name type="scientific">Qingrenia yutianensis</name>
    <dbReference type="NCBI Taxonomy" id="2763676"/>
    <lineage>
        <taxon>Bacteria</taxon>
        <taxon>Bacillati</taxon>
        <taxon>Bacillota</taxon>
        <taxon>Clostridia</taxon>
        <taxon>Eubacteriales</taxon>
        <taxon>Oscillospiraceae</taxon>
        <taxon>Qingrenia</taxon>
    </lineage>
</organism>
<evidence type="ECO:0000256" key="2">
    <source>
        <dbReference type="ARBA" id="ARBA00022679"/>
    </source>
</evidence>
<keyword evidence="3 8" id="KW-0547">Nucleotide-binding</keyword>
<dbReference type="InterPro" id="IPR003136">
    <property type="entry name" value="Cytidylate_kin"/>
</dbReference>
<evidence type="ECO:0000313" key="11">
    <source>
        <dbReference type="Proteomes" id="UP000647416"/>
    </source>
</evidence>
<dbReference type="GO" id="GO:0015949">
    <property type="term" value="P:nucleobase-containing small molecule interconversion"/>
    <property type="evidence" value="ECO:0007669"/>
    <property type="project" value="TreeGrafter"/>
</dbReference>
<comment type="subcellular location">
    <subcellularLocation>
        <location evidence="8">Cytoplasm</location>
    </subcellularLocation>
</comment>
<dbReference type="Gene3D" id="3.40.50.300">
    <property type="entry name" value="P-loop containing nucleotide triphosphate hydrolases"/>
    <property type="match status" value="1"/>
</dbReference>
<dbReference type="GO" id="GO:0005524">
    <property type="term" value="F:ATP binding"/>
    <property type="evidence" value="ECO:0007669"/>
    <property type="project" value="UniProtKB-UniRule"/>
</dbReference>
<dbReference type="GO" id="GO:0036431">
    <property type="term" value="F:dCMP kinase activity"/>
    <property type="evidence" value="ECO:0007669"/>
    <property type="project" value="InterPro"/>
</dbReference>
<comment type="catalytic activity">
    <reaction evidence="7 8">
        <text>CMP + ATP = CDP + ADP</text>
        <dbReference type="Rhea" id="RHEA:11600"/>
        <dbReference type="ChEBI" id="CHEBI:30616"/>
        <dbReference type="ChEBI" id="CHEBI:58069"/>
        <dbReference type="ChEBI" id="CHEBI:60377"/>
        <dbReference type="ChEBI" id="CHEBI:456216"/>
        <dbReference type="EC" id="2.7.4.25"/>
    </reaction>
</comment>
<reference evidence="10" key="1">
    <citation type="submission" date="2020-08" db="EMBL/GenBank/DDBJ databases">
        <title>Genome public.</title>
        <authorList>
            <person name="Liu C."/>
            <person name="Sun Q."/>
        </authorList>
    </citation>
    <scope>NUCLEOTIDE SEQUENCE</scope>
    <source>
        <strain evidence="10">NSJ-50</strain>
    </source>
</reference>
<keyword evidence="2 8" id="KW-0808">Transferase</keyword>
<evidence type="ECO:0000256" key="1">
    <source>
        <dbReference type="ARBA" id="ARBA00009427"/>
    </source>
</evidence>
<dbReference type="Proteomes" id="UP000647416">
    <property type="component" value="Unassembled WGS sequence"/>
</dbReference>
<evidence type="ECO:0000256" key="7">
    <source>
        <dbReference type="ARBA" id="ARBA00048478"/>
    </source>
</evidence>
<feature type="domain" description="Cytidylate kinase" evidence="9">
    <location>
        <begin position="6"/>
        <end position="210"/>
    </location>
</feature>
<evidence type="ECO:0000256" key="8">
    <source>
        <dbReference type="HAMAP-Rule" id="MF_00238"/>
    </source>
</evidence>
<dbReference type="Pfam" id="PF02224">
    <property type="entry name" value="Cytidylate_kin"/>
    <property type="match status" value="1"/>
</dbReference>
<dbReference type="InterPro" id="IPR027417">
    <property type="entry name" value="P-loop_NTPase"/>
</dbReference>
<dbReference type="PANTHER" id="PTHR21299">
    <property type="entry name" value="CYTIDYLATE KINASE/PANTOATE-BETA-ALANINE LIGASE"/>
    <property type="match status" value="1"/>
</dbReference>
<gene>
    <name evidence="8" type="primary">cmk</name>
    <name evidence="10" type="ORF">H8706_06775</name>
</gene>
<accession>A0A926FD73</accession>
<name>A0A926FD73_9FIRM</name>
<dbReference type="GO" id="GO:0005829">
    <property type="term" value="C:cytosol"/>
    <property type="evidence" value="ECO:0007669"/>
    <property type="project" value="TreeGrafter"/>
</dbReference>
<dbReference type="EC" id="2.7.4.25" evidence="8"/>
<dbReference type="GO" id="GO:0006220">
    <property type="term" value="P:pyrimidine nucleotide metabolic process"/>
    <property type="evidence" value="ECO:0007669"/>
    <property type="project" value="UniProtKB-UniRule"/>
</dbReference>
<dbReference type="InterPro" id="IPR011994">
    <property type="entry name" value="Cytidylate_kinase_dom"/>
</dbReference>
<evidence type="ECO:0000259" key="9">
    <source>
        <dbReference type="Pfam" id="PF02224"/>
    </source>
</evidence>
<comment type="catalytic activity">
    <reaction evidence="6 8">
        <text>dCMP + ATP = dCDP + ADP</text>
        <dbReference type="Rhea" id="RHEA:25094"/>
        <dbReference type="ChEBI" id="CHEBI:30616"/>
        <dbReference type="ChEBI" id="CHEBI:57566"/>
        <dbReference type="ChEBI" id="CHEBI:58593"/>
        <dbReference type="ChEBI" id="CHEBI:456216"/>
        <dbReference type="EC" id="2.7.4.25"/>
    </reaction>
</comment>
<dbReference type="RefSeq" id="WP_262432035.1">
    <property type="nucleotide sequence ID" value="NZ_JACRTE010000006.1"/>
</dbReference>
<proteinExistence type="inferred from homology"/>
<keyword evidence="11" id="KW-1185">Reference proteome</keyword>
<dbReference type="HAMAP" id="MF_00238">
    <property type="entry name" value="Cytidyl_kinase_type1"/>
    <property type="match status" value="1"/>
</dbReference>
<dbReference type="SUPFAM" id="SSF52540">
    <property type="entry name" value="P-loop containing nucleoside triphosphate hydrolases"/>
    <property type="match status" value="1"/>
</dbReference>
<comment type="caution">
    <text evidence="10">The sequence shown here is derived from an EMBL/GenBank/DDBJ whole genome shotgun (WGS) entry which is preliminary data.</text>
</comment>
<feature type="binding site" evidence="8">
    <location>
        <begin position="10"/>
        <end position="18"/>
    </location>
    <ligand>
        <name>ATP</name>
        <dbReference type="ChEBI" id="CHEBI:30616"/>
    </ligand>
</feature>